<dbReference type="Pfam" id="PF00501">
    <property type="entry name" value="AMP-binding"/>
    <property type="match status" value="1"/>
</dbReference>
<dbReference type="Gene3D" id="3.30.300.30">
    <property type="match status" value="1"/>
</dbReference>
<keyword evidence="4" id="KW-1185">Reference proteome</keyword>
<reference evidence="3 4" key="1">
    <citation type="submission" date="2023-07" db="EMBL/GenBank/DDBJ databases">
        <title>Sequencing the genomes of 1000 actinobacteria strains.</title>
        <authorList>
            <person name="Klenk H.-P."/>
        </authorList>
    </citation>
    <scope>NUCLEOTIDE SEQUENCE [LARGE SCALE GENOMIC DNA]</scope>
    <source>
        <strain evidence="3 4">DSM 45554</strain>
    </source>
</reference>
<dbReference type="InterPro" id="IPR025110">
    <property type="entry name" value="AMP-bd_C"/>
</dbReference>
<keyword evidence="3" id="KW-0436">Ligase</keyword>
<protein>
    <submittedName>
        <fullName evidence="3">2,3-dihydroxybenzoate-AMP ligase</fullName>
        <ecNumber evidence="3">6.2.1.71</ecNumber>
    </submittedName>
</protein>
<dbReference type="PROSITE" id="PS00455">
    <property type="entry name" value="AMP_BINDING"/>
    <property type="match status" value="1"/>
</dbReference>
<dbReference type="InterPro" id="IPR020845">
    <property type="entry name" value="AMP-binding_CS"/>
</dbReference>
<dbReference type="SUPFAM" id="SSF56801">
    <property type="entry name" value="Acetyl-CoA synthetase-like"/>
    <property type="match status" value="1"/>
</dbReference>
<dbReference type="RefSeq" id="WP_274993744.1">
    <property type="nucleotide sequence ID" value="NZ_JAJQQP010000005.1"/>
</dbReference>
<comment type="caution">
    <text evidence="3">The sequence shown here is derived from an EMBL/GenBank/DDBJ whole genome shotgun (WGS) entry which is preliminary data.</text>
</comment>
<dbReference type="Gene3D" id="2.30.38.10">
    <property type="entry name" value="Luciferase, Domain 3"/>
    <property type="match status" value="1"/>
</dbReference>
<dbReference type="EC" id="6.2.1.71" evidence="3"/>
<evidence type="ECO:0000259" key="2">
    <source>
        <dbReference type="Pfam" id="PF13193"/>
    </source>
</evidence>
<dbReference type="InterPro" id="IPR045851">
    <property type="entry name" value="AMP-bd_C_sf"/>
</dbReference>
<feature type="domain" description="AMP-binding enzyme C-terminal" evidence="2">
    <location>
        <begin position="473"/>
        <end position="549"/>
    </location>
</feature>
<dbReference type="Proteomes" id="UP001183585">
    <property type="component" value="Unassembled WGS sequence"/>
</dbReference>
<evidence type="ECO:0000259" key="1">
    <source>
        <dbReference type="Pfam" id="PF00501"/>
    </source>
</evidence>
<dbReference type="EMBL" id="JAVDYE010000001">
    <property type="protein sequence ID" value="MDR7384915.1"/>
    <property type="molecule type" value="Genomic_DNA"/>
</dbReference>
<gene>
    <name evidence="3" type="ORF">J2S48_004430</name>
</gene>
<dbReference type="PANTHER" id="PTHR43767:SF1">
    <property type="entry name" value="NONRIBOSOMAL PEPTIDE SYNTHASE PES1 (EUROFUNG)-RELATED"/>
    <property type="match status" value="1"/>
</dbReference>
<dbReference type="InterPro" id="IPR000873">
    <property type="entry name" value="AMP-dep_synth/lig_dom"/>
</dbReference>
<evidence type="ECO:0000313" key="4">
    <source>
        <dbReference type="Proteomes" id="UP001183585"/>
    </source>
</evidence>
<sequence>MAERTTSVVTDDLAETILRGGVTPWPDDLAETYRAAGYWRDRPLGDLVWEWAEARPHGLAVVDGDTRFTYRELACAADRVAVLLRERGLGRGAVLLVALPNGWELVVLFLACLRAGVAPVMMLPAHRDHELAAIGRRAGAAAIAVPGMFREYDHPAMADRVRDQVPSLSEVLVCGDDVGAHHVDVRAAVEDVSADDVLARRAHLDATPPAASDVAVFLLSGGTTGLSKVIARTHNDYEYNARRSAEVCGFDARTVYLAALPAGHNFPLASPGILGTLMVGGTVVLVPSPSPSRVFETIAAERVTVVAAVPAVLSRWVAAVESARPDLTSLRLVQVGGSLFAKEAYRRAVDALGCRVQQVYGMAEGLLCYVRETDPDDVAAATQGRPISDHDELRIVDPSGVEVHDGESGELLVRGPYTPRGYFQAPEQNREAFTDGWYRTGDLVQRHPGGNLVVVGRTKDVVNRGGEKISADEIERLVQAVDGVADVAVIAVPDPELGERACACVVPRSGRTVTLQDIGRALRAAGVAEFKIPESLLVLREMPQTSVGKTDKNALSRIVTSRTHLA</sequence>
<dbReference type="PANTHER" id="PTHR43767">
    <property type="entry name" value="LONG-CHAIN-FATTY-ACID--COA LIGASE"/>
    <property type="match status" value="1"/>
</dbReference>
<accession>A0ABU2CU95</accession>
<dbReference type="GO" id="GO:0008668">
    <property type="term" value="F:2,3-dihydroxybenzoate--[aryl-carrier protein] ligase"/>
    <property type="evidence" value="ECO:0007669"/>
    <property type="project" value="UniProtKB-EC"/>
</dbReference>
<organism evidence="3 4">
    <name type="scientific">Promicromonospora iranensis</name>
    <dbReference type="NCBI Taxonomy" id="1105144"/>
    <lineage>
        <taxon>Bacteria</taxon>
        <taxon>Bacillati</taxon>
        <taxon>Actinomycetota</taxon>
        <taxon>Actinomycetes</taxon>
        <taxon>Micrococcales</taxon>
        <taxon>Promicromonosporaceae</taxon>
        <taxon>Promicromonospora</taxon>
    </lineage>
</organism>
<evidence type="ECO:0000313" key="3">
    <source>
        <dbReference type="EMBL" id="MDR7384915.1"/>
    </source>
</evidence>
<feature type="domain" description="AMP-dependent synthetase/ligase" evidence="1">
    <location>
        <begin position="49"/>
        <end position="423"/>
    </location>
</feature>
<dbReference type="Pfam" id="PF13193">
    <property type="entry name" value="AMP-binding_C"/>
    <property type="match status" value="1"/>
</dbReference>
<proteinExistence type="predicted"/>
<name>A0ABU2CU95_9MICO</name>
<dbReference type="InterPro" id="IPR050237">
    <property type="entry name" value="ATP-dep_AMP-bd_enzyme"/>
</dbReference>
<dbReference type="Gene3D" id="3.40.50.980">
    <property type="match status" value="2"/>
</dbReference>